<keyword evidence="1" id="KW-1133">Transmembrane helix</keyword>
<dbReference type="InterPro" id="IPR050824">
    <property type="entry name" value="Thiol_disulfide_DsbA"/>
</dbReference>
<keyword evidence="1" id="KW-0472">Membrane</keyword>
<dbReference type="RefSeq" id="WP_217138523.1">
    <property type="nucleotide sequence ID" value="NZ_JAFMOU010000068.1"/>
</dbReference>
<protein>
    <submittedName>
        <fullName evidence="3">DsbA family protein</fullName>
    </submittedName>
</protein>
<reference evidence="3 4" key="1">
    <citation type="submission" date="2021-03" db="EMBL/GenBank/DDBJ databases">
        <title>Five novel Rahnella species.</title>
        <authorList>
            <person name="Brady C."/>
            <person name="Asselin J."/>
            <person name="Beer S."/>
            <person name="Bruberg M.B."/>
            <person name="Crampton B."/>
            <person name="Venter S."/>
            <person name="Arnold D."/>
            <person name="Denman S."/>
        </authorList>
    </citation>
    <scope>NUCLEOTIDE SEQUENCE [LARGE SCALE GENOMIC DNA]</scope>
    <source>
        <strain evidence="3 4">L72c</strain>
    </source>
</reference>
<feature type="transmembrane region" description="Helical" evidence="1">
    <location>
        <begin position="5"/>
        <end position="29"/>
    </location>
</feature>
<dbReference type="InterPro" id="IPR001853">
    <property type="entry name" value="DSBA-like_thioredoxin_dom"/>
</dbReference>
<sequence>MFKRFLYIVIYTIFICAVSIGCTVAYYQYIVLNSDAAPLVRVEDKKVARSPLKNSDFFVEIMSYGCHFCAINDKAVDELEKRLPEGVRVVRLHINNAGQSGLARYAPLFATLEVMGLESQYREKIYTAVIKDNIDLADDTVLNNWLEHNGIDVGKYHEINASPAVKALLQYMSAVSNYYDVSATPAFIVNKQWLAYQDRDFKAFGDQLISLLTRHKPLEI</sequence>
<evidence type="ECO:0000259" key="2">
    <source>
        <dbReference type="Pfam" id="PF01323"/>
    </source>
</evidence>
<organism evidence="3 4">
    <name type="scientific">Rahnella perminowiae</name>
    <dbReference type="NCBI Taxonomy" id="2816244"/>
    <lineage>
        <taxon>Bacteria</taxon>
        <taxon>Pseudomonadati</taxon>
        <taxon>Pseudomonadota</taxon>
        <taxon>Gammaproteobacteria</taxon>
        <taxon>Enterobacterales</taxon>
        <taxon>Yersiniaceae</taxon>
        <taxon>Rahnella</taxon>
    </lineage>
</organism>
<proteinExistence type="predicted"/>
<dbReference type="EMBL" id="JAFMOU010000068">
    <property type="protein sequence ID" value="MBU9835864.1"/>
    <property type="molecule type" value="Genomic_DNA"/>
</dbReference>
<keyword evidence="4" id="KW-1185">Reference proteome</keyword>
<dbReference type="PANTHER" id="PTHR35891">
    <property type="entry name" value="THIOL:DISULFIDE INTERCHANGE PROTEIN DSBA"/>
    <property type="match status" value="1"/>
</dbReference>
<evidence type="ECO:0000313" key="4">
    <source>
        <dbReference type="Proteomes" id="UP000699865"/>
    </source>
</evidence>
<accession>A0ABS6L2T3</accession>
<keyword evidence="1" id="KW-0812">Transmembrane</keyword>
<comment type="caution">
    <text evidence="3">The sequence shown here is derived from an EMBL/GenBank/DDBJ whole genome shotgun (WGS) entry which is preliminary data.</text>
</comment>
<evidence type="ECO:0000313" key="3">
    <source>
        <dbReference type="EMBL" id="MBU9835864.1"/>
    </source>
</evidence>
<dbReference type="PANTHER" id="PTHR35891:SF3">
    <property type="entry name" value="THIOL:DISULFIDE INTERCHANGE PROTEIN DSBL"/>
    <property type="match status" value="1"/>
</dbReference>
<evidence type="ECO:0000256" key="1">
    <source>
        <dbReference type="SAM" id="Phobius"/>
    </source>
</evidence>
<name>A0ABS6L2T3_9GAMM</name>
<dbReference type="PROSITE" id="PS51257">
    <property type="entry name" value="PROKAR_LIPOPROTEIN"/>
    <property type="match status" value="1"/>
</dbReference>
<dbReference type="Pfam" id="PF01323">
    <property type="entry name" value="DSBA"/>
    <property type="match status" value="1"/>
</dbReference>
<gene>
    <name evidence="3" type="ORF">J1786_13725</name>
</gene>
<feature type="domain" description="DSBA-like thioredoxin" evidence="2">
    <location>
        <begin position="92"/>
        <end position="194"/>
    </location>
</feature>
<dbReference type="Proteomes" id="UP000699865">
    <property type="component" value="Unassembled WGS sequence"/>
</dbReference>